<dbReference type="Proteomes" id="UP001632038">
    <property type="component" value="Unassembled WGS sequence"/>
</dbReference>
<sequence length="639" mass="69504">MSWTLNTGEVISSHSVFSNAFVLLLKLWRFDQPPLNHVMGDGAPVGSHLNPDYLLSLHNSQLRKKMNRLPSICVPSPTGPIFMDSFPHLKHWCRKHQECISTILSSLVPGDTVHPVVEALLSMMFRKTNRGGQPWTSTPSGSSGGGSSFASSGVDEHLKIPAFNILEAVPFAIDAALSACAHGRLSPRELTTGLKDLADFLPPSLVTIFSYYSAEVSRGPWKPAIMNGIDWPNPSGYISIYEEQIKQILAATGVDVNVSCIGMSRQFDLLKMENYRHYTIGGSSTVTLPLPMAALLSLAITYKLNRVGQHYITLVGPAFGDLAVQSPWPCISIVNALWAQKAKHWRDFLVFVAAESVIHHHSDAIVQLLRVCFTTALGLNSSLASNGGGVGALLGHGFDSLSNVAPGILYLRVYRAVRNVMLMTEEMVSILMHTVKDIANSGLSPDEMAKLKKTKYGQVSLAVAINQVRIAASLAAFLIWMAGGLNSVQFLFKEILPSWFICSHGLDPNGQETGAMLGGYALAYFTHFCGVFAWGVASPTSKRMQKVIGQHLEFLASALNGKISLGCNKASWRAYVTGYFSLVISCTPNWMLEVDVEVLKSISKMLKQWNEGEMALALLEISGIGAMSVAAEMIIETGF</sequence>
<feature type="region of interest" description="Disordered" evidence="1">
    <location>
        <begin position="130"/>
        <end position="149"/>
    </location>
</feature>
<name>A0ABD3DRC4_9LAMI</name>
<keyword evidence="2" id="KW-0472">Membrane</keyword>
<feature type="transmembrane region" description="Helical" evidence="2">
    <location>
        <begin position="517"/>
        <end position="537"/>
    </location>
</feature>
<evidence type="ECO:0000256" key="1">
    <source>
        <dbReference type="SAM" id="MobiDB-lite"/>
    </source>
</evidence>
<accession>A0ABD3DRC4</accession>
<comment type="caution">
    <text evidence="3">The sequence shown here is derived from an EMBL/GenBank/DDBJ whole genome shotgun (WGS) entry which is preliminary data.</text>
</comment>
<feature type="transmembrane region" description="Helical" evidence="2">
    <location>
        <begin position="459"/>
        <end position="482"/>
    </location>
</feature>
<organism evidence="3 4">
    <name type="scientific">Castilleja foliolosa</name>
    <dbReference type="NCBI Taxonomy" id="1961234"/>
    <lineage>
        <taxon>Eukaryota</taxon>
        <taxon>Viridiplantae</taxon>
        <taxon>Streptophyta</taxon>
        <taxon>Embryophyta</taxon>
        <taxon>Tracheophyta</taxon>
        <taxon>Spermatophyta</taxon>
        <taxon>Magnoliopsida</taxon>
        <taxon>eudicotyledons</taxon>
        <taxon>Gunneridae</taxon>
        <taxon>Pentapetalae</taxon>
        <taxon>asterids</taxon>
        <taxon>lamiids</taxon>
        <taxon>Lamiales</taxon>
        <taxon>Orobanchaceae</taxon>
        <taxon>Pedicularideae</taxon>
        <taxon>Castillejinae</taxon>
        <taxon>Castilleja</taxon>
    </lineage>
</organism>
<proteinExistence type="predicted"/>
<gene>
    <name evidence="3" type="ORF">CASFOL_010030</name>
</gene>
<evidence type="ECO:0000256" key="2">
    <source>
        <dbReference type="SAM" id="Phobius"/>
    </source>
</evidence>
<reference evidence="4" key="1">
    <citation type="journal article" date="2024" name="IScience">
        <title>Strigolactones Initiate the Formation of Haustorium-like Structures in Castilleja.</title>
        <authorList>
            <person name="Buerger M."/>
            <person name="Peterson D."/>
            <person name="Chory J."/>
        </authorList>
    </citation>
    <scope>NUCLEOTIDE SEQUENCE [LARGE SCALE GENOMIC DNA]</scope>
</reference>
<dbReference type="PANTHER" id="PTHR33739">
    <property type="entry name" value="OS07G0681500 PROTEIN"/>
    <property type="match status" value="1"/>
</dbReference>
<dbReference type="EMBL" id="JAVIJP010000013">
    <property type="protein sequence ID" value="KAL3644850.1"/>
    <property type="molecule type" value="Genomic_DNA"/>
</dbReference>
<keyword evidence="4" id="KW-1185">Reference proteome</keyword>
<dbReference type="PANTHER" id="PTHR33739:SF7">
    <property type="entry name" value="MEDIATOR OF RNA POLYMERASE II TRANSCRIPTION SUBUNIT 33B"/>
    <property type="match status" value="1"/>
</dbReference>
<keyword evidence="2" id="KW-0812">Transmembrane</keyword>
<evidence type="ECO:0000313" key="4">
    <source>
        <dbReference type="Proteomes" id="UP001632038"/>
    </source>
</evidence>
<dbReference type="AlphaFoldDB" id="A0ABD3DRC4"/>
<feature type="compositionally biased region" description="Low complexity" evidence="1">
    <location>
        <begin position="131"/>
        <end position="141"/>
    </location>
</feature>
<keyword evidence="2" id="KW-1133">Transmembrane helix</keyword>
<evidence type="ECO:0000313" key="3">
    <source>
        <dbReference type="EMBL" id="KAL3644850.1"/>
    </source>
</evidence>
<protein>
    <submittedName>
        <fullName evidence="3">Uncharacterized protein</fullName>
    </submittedName>
</protein>
<dbReference type="InterPro" id="IPR039638">
    <property type="entry name" value="MED33A/B"/>
</dbReference>